<keyword evidence="5" id="KW-0802">TPR repeat</keyword>
<comment type="pathway">
    <text evidence="1">Protein modification; protein glycosylation.</text>
</comment>
<organism evidence="7">
    <name type="scientific">uncultured Parvimonas sp</name>
    <dbReference type="NCBI Taxonomy" id="747372"/>
    <lineage>
        <taxon>Bacteria</taxon>
        <taxon>Bacillati</taxon>
        <taxon>Bacillota</taxon>
        <taxon>Tissierellia</taxon>
        <taxon>Tissierellales</taxon>
        <taxon>Peptoniphilaceae</taxon>
        <taxon>Parvimonas</taxon>
        <taxon>environmental samples</taxon>
    </lineage>
</organism>
<name>A0A060CM26_9FIRM</name>
<evidence type="ECO:0000256" key="1">
    <source>
        <dbReference type="ARBA" id="ARBA00004922"/>
    </source>
</evidence>
<feature type="domain" description="O-GlcNAc transferase C-terminal" evidence="6">
    <location>
        <begin position="5"/>
        <end position="87"/>
    </location>
</feature>
<dbReference type="PANTHER" id="PTHR44835">
    <property type="entry name" value="UDP-N-ACETYLGLUCOSAMINE--PEPTIDE N-ACETYLGLUCOSAMINYLTRANSFERASE SPINDLY-RELATED"/>
    <property type="match status" value="1"/>
</dbReference>
<protein>
    <submittedName>
        <fullName evidence="7">CAZy families GT41 protein</fullName>
    </submittedName>
</protein>
<evidence type="ECO:0000256" key="4">
    <source>
        <dbReference type="ARBA" id="ARBA00022737"/>
    </source>
</evidence>
<evidence type="ECO:0000256" key="2">
    <source>
        <dbReference type="ARBA" id="ARBA00022676"/>
    </source>
</evidence>
<dbReference type="EMBL" id="KF128700">
    <property type="protein sequence ID" value="AIA96072.1"/>
    <property type="molecule type" value="Genomic_DNA"/>
</dbReference>
<reference evidence="7" key="1">
    <citation type="journal article" date="2013" name="Environ. Microbiol.">
        <title>Seasonally variable intestinal metagenomes of the red palm weevil (Rhynchophorus ferrugineus).</title>
        <authorList>
            <person name="Jia S."/>
            <person name="Zhang X."/>
            <person name="Zhang G."/>
            <person name="Yin A."/>
            <person name="Zhang S."/>
            <person name="Li F."/>
            <person name="Wang L."/>
            <person name="Zhao D."/>
            <person name="Yun Q."/>
            <person name="Tala"/>
            <person name="Wang J."/>
            <person name="Sun G."/>
            <person name="Baabdullah M."/>
            <person name="Yu X."/>
            <person name="Hu S."/>
            <person name="Al-Mssallem I.S."/>
            <person name="Yu J."/>
        </authorList>
    </citation>
    <scope>NUCLEOTIDE SEQUENCE</scope>
</reference>
<feature type="non-terminal residue" evidence="7">
    <location>
        <position position="1"/>
    </location>
</feature>
<dbReference type="GO" id="GO:0016757">
    <property type="term" value="F:glycosyltransferase activity"/>
    <property type="evidence" value="ECO:0007669"/>
    <property type="project" value="UniProtKB-KW"/>
</dbReference>
<keyword evidence="3" id="KW-0808">Transferase</keyword>
<dbReference type="AlphaFoldDB" id="A0A060CM26"/>
<evidence type="ECO:0000256" key="3">
    <source>
        <dbReference type="ARBA" id="ARBA00022679"/>
    </source>
</evidence>
<evidence type="ECO:0000256" key="5">
    <source>
        <dbReference type="ARBA" id="ARBA00022803"/>
    </source>
</evidence>
<keyword evidence="4" id="KW-0677">Repeat</keyword>
<dbReference type="InterPro" id="IPR051939">
    <property type="entry name" value="Glycosyltr_41/O-GlcNAc_trsf"/>
</dbReference>
<evidence type="ECO:0000313" key="7">
    <source>
        <dbReference type="EMBL" id="AIA96072.1"/>
    </source>
</evidence>
<dbReference type="Gene3D" id="3.40.50.11380">
    <property type="match status" value="1"/>
</dbReference>
<accession>A0A060CM26</accession>
<dbReference type="Pfam" id="PF13844">
    <property type="entry name" value="Glyco_transf_41"/>
    <property type="match status" value="1"/>
</dbReference>
<dbReference type="PANTHER" id="PTHR44835:SF1">
    <property type="entry name" value="PROTEIN O-GLCNAC TRANSFERASE"/>
    <property type="match status" value="1"/>
</dbReference>
<evidence type="ECO:0000259" key="6">
    <source>
        <dbReference type="Pfam" id="PF13844"/>
    </source>
</evidence>
<dbReference type="InterPro" id="IPR029489">
    <property type="entry name" value="OGT/SEC/SPY_C"/>
</dbReference>
<keyword evidence="2" id="KW-0328">Glycosyltransferase</keyword>
<sequence>APLSHHDPSRVKVIVYDVCPRGDARTEHLRAALERVGGTWKRVASLSEAALADLVRADRVDVLVDLTGHTAGNRLETFARKPAPVAVTQGTACGR</sequence>
<proteinExistence type="predicted"/>